<sequence>MKRINKTSLIASAISLTLASALALAGTPGYLSINDVQSEVEGKGVNKTVEVEIKTNGAIPVDGKSGAFGYAVLTDNSNNVLVLVTHLPIDDSSYEHPTSGFHAHVLDLKEPTDACKSANFEVDLVNSAKNTAFDANYPWKVKGQEIAVKKVPVTDLGDAGVETVVSFTLQPVLDANKKPTNLCITVVDKI</sequence>
<name>A0AA43Q6B2_9GAMM</name>
<feature type="signal peptide" evidence="1">
    <location>
        <begin position="1"/>
        <end position="25"/>
    </location>
</feature>
<evidence type="ECO:0000313" key="3">
    <source>
        <dbReference type="Proteomes" id="UP001160519"/>
    </source>
</evidence>
<reference evidence="2" key="1">
    <citation type="submission" date="2023-01" db="EMBL/GenBank/DDBJ databases">
        <title>Biogeochemical cycle of methane in antarctic sediments.</title>
        <authorList>
            <person name="Roldan D.M."/>
            <person name="Menes R.J."/>
        </authorList>
    </citation>
    <scope>NUCLEOTIDE SEQUENCE [LARGE SCALE GENOMIC DNA]</scope>
    <source>
        <strain evidence="2">K-2018 MAG008</strain>
    </source>
</reference>
<organism evidence="2 3">
    <name type="scientific">Candidatus Methylobacter titanis</name>
    <dbReference type="NCBI Taxonomy" id="3053457"/>
    <lineage>
        <taxon>Bacteria</taxon>
        <taxon>Pseudomonadati</taxon>
        <taxon>Pseudomonadota</taxon>
        <taxon>Gammaproteobacteria</taxon>
        <taxon>Methylococcales</taxon>
        <taxon>Methylococcaceae</taxon>
        <taxon>Methylobacter</taxon>
    </lineage>
</organism>
<feature type="chain" id="PRO_5041299964" evidence="1">
    <location>
        <begin position="26"/>
        <end position="190"/>
    </location>
</feature>
<evidence type="ECO:0000313" key="2">
    <source>
        <dbReference type="EMBL" id="MDI1232484.1"/>
    </source>
</evidence>
<keyword evidence="3" id="KW-1185">Reference proteome</keyword>
<dbReference type="EMBL" id="JAQSDF010000092">
    <property type="protein sequence ID" value="MDI1232484.1"/>
    <property type="molecule type" value="Genomic_DNA"/>
</dbReference>
<dbReference type="Proteomes" id="UP001160519">
    <property type="component" value="Unassembled WGS sequence"/>
</dbReference>
<proteinExistence type="predicted"/>
<evidence type="ECO:0000256" key="1">
    <source>
        <dbReference type="SAM" id="SignalP"/>
    </source>
</evidence>
<comment type="caution">
    <text evidence="2">The sequence shown here is derived from an EMBL/GenBank/DDBJ whole genome shotgun (WGS) entry which is preliminary data.</text>
</comment>
<dbReference type="AlphaFoldDB" id="A0AA43Q6B2"/>
<gene>
    <name evidence="2" type="ORF">PSU93_15200</name>
</gene>
<keyword evidence="1" id="KW-0732">Signal</keyword>
<accession>A0AA43Q6B2</accession>
<protein>
    <submittedName>
        <fullName evidence="2">Uncharacterized protein</fullName>
    </submittedName>
</protein>